<dbReference type="KEGG" id="fgi:OP10G_1974"/>
<sequence length="494" mass="52294">MLSGLASVLMAQAPFTIVRPADGSRVREKVHILIPKGSIPTGGYVGVFLNGHLIEAVVPPLVGKYYEYVLDTKGRGIADTPAGKTDKLELVLYADSDDKSRIVDRSSVDVKIGNEANIAVPNSGLKLRYKFVPGQDMVYNLTQFVQVQPMSEEDNANGGKAATFETEGERIRLLYSVTNAYGNGDGLLRMQALPEKGKDYADLTAASETTQKRYYDTDMAPLYMRVTTTGHEVFGALPAYVAFESPTGSVNTVALFAAFPLPTLPTKPVRPGDSWQSRFQRGALDLNNWTDMKSVVKQFPARGEFVNVEWEGGHPCAKIRNVIQEGTMSLDDKKLAAKGAQFAGDKVGITETIWFAMDTHQILKIQRDMKIDQKVENGGGGFGGSPFGGGGGGPAGVPGRPGGFGPPGGDPTANGGGGRGDFHAPVSDIRQQGIPRGPKGGFGGKGGFQGGPPSGFGGPGGPGFPGSGMGRQGAPTSQATFVRIHILQTFTLEK</sequence>
<proteinExistence type="predicted"/>
<feature type="region of interest" description="Disordered" evidence="1">
    <location>
        <begin position="377"/>
        <end position="477"/>
    </location>
</feature>
<dbReference type="EMBL" id="CP007139">
    <property type="protein sequence ID" value="AIE85342.1"/>
    <property type="molecule type" value="Genomic_DNA"/>
</dbReference>
<evidence type="ECO:0000313" key="2">
    <source>
        <dbReference type="EMBL" id="AIE85342.1"/>
    </source>
</evidence>
<reference evidence="2 3" key="1">
    <citation type="journal article" date="2014" name="PLoS ONE">
        <title>The first complete genome sequence of the class fimbriimonadia in the phylum armatimonadetes.</title>
        <authorList>
            <person name="Hu Z.Y."/>
            <person name="Wang Y.Z."/>
            <person name="Im W.T."/>
            <person name="Wang S.Y."/>
            <person name="Zhao G.P."/>
            <person name="Zheng H.J."/>
            <person name="Quan Z.X."/>
        </authorList>
    </citation>
    <scope>NUCLEOTIDE SEQUENCE [LARGE SCALE GENOMIC DNA]</scope>
    <source>
        <strain evidence="2">Gsoil 348</strain>
    </source>
</reference>
<gene>
    <name evidence="2" type="ORF">OP10G_1974</name>
</gene>
<feature type="compositionally biased region" description="Gly residues" evidence="1">
    <location>
        <begin position="377"/>
        <end position="407"/>
    </location>
</feature>
<dbReference type="Proteomes" id="UP000027982">
    <property type="component" value="Chromosome"/>
</dbReference>
<dbReference type="HOGENOM" id="CLU_551804_0_0_0"/>
<organism evidence="2 3">
    <name type="scientific">Fimbriimonas ginsengisoli Gsoil 348</name>
    <dbReference type="NCBI Taxonomy" id="661478"/>
    <lineage>
        <taxon>Bacteria</taxon>
        <taxon>Bacillati</taxon>
        <taxon>Armatimonadota</taxon>
        <taxon>Fimbriimonadia</taxon>
        <taxon>Fimbriimonadales</taxon>
        <taxon>Fimbriimonadaceae</taxon>
        <taxon>Fimbriimonas</taxon>
    </lineage>
</organism>
<keyword evidence="3" id="KW-1185">Reference proteome</keyword>
<evidence type="ECO:0000313" key="3">
    <source>
        <dbReference type="Proteomes" id="UP000027982"/>
    </source>
</evidence>
<protein>
    <submittedName>
        <fullName evidence="2">Uncharacterized protein</fullName>
    </submittedName>
</protein>
<name>A0A068NPN8_FIMGI</name>
<dbReference type="AlphaFoldDB" id="A0A068NPN8"/>
<dbReference type="STRING" id="661478.OP10G_1974"/>
<evidence type="ECO:0000256" key="1">
    <source>
        <dbReference type="SAM" id="MobiDB-lite"/>
    </source>
</evidence>
<feature type="compositionally biased region" description="Gly residues" evidence="1">
    <location>
        <begin position="438"/>
        <end position="471"/>
    </location>
</feature>
<accession>A0A068NPN8</accession>